<evidence type="ECO:0000313" key="10">
    <source>
        <dbReference type="Proteomes" id="UP001597158"/>
    </source>
</evidence>
<name>A0ABW3WHK8_9RHOO</name>
<keyword evidence="3 6" id="KW-0479">Metal-binding</keyword>
<accession>A0ABW3WHK8</accession>
<evidence type="ECO:0000313" key="9">
    <source>
        <dbReference type="EMBL" id="MFD1265152.1"/>
    </source>
</evidence>
<organism evidence="9 10">
    <name type="scientific">Thauera mechernichensis</name>
    <dbReference type="NCBI Taxonomy" id="82788"/>
    <lineage>
        <taxon>Bacteria</taxon>
        <taxon>Pseudomonadati</taxon>
        <taxon>Pseudomonadota</taxon>
        <taxon>Betaproteobacteria</taxon>
        <taxon>Rhodocyclales</taxon>
        <taxon>Zoogloeaceae</taxon>
        <taxon>Thauera</taxon>
    </lineage>
</organism>
<keyword evidence="1" id="KW-0813">Transport</keyword>
<dbReference type="Gene3D" id="1.10.760.10">
    <property type="entry name" value="Cytochrome c-like domain"/>
    <property type="match status" value="1"/>
</dbReference>
<dbReference type="SUPFAM" id="SSF46626">
    <property type="entry name" value="Cytochrome c"/>
    <property type="match status" value="1"/>
</dbReference>
<keyword evidence="10" id="KW-1185">Reference proteome</keyword>
<feature type="domain" description="Cytochrome c" evidence="8">
    <location>
        <begin position="19"/>
        <end position="101"/>
    </location>
</feature>
<comment type="caution">
    <text evidence="9">The sequence shown here is derived from an EMBL/GenBank/DDBJ whole genome shotgun (WGS) entry which is preliminary data.</text>
</comment>
<sequence length="101" mass="10578">MQLRIAIAALGLAGLVGTAQAQDADPHLARNLAATCANCHGTNGNAQKGMASLAGESAEKIMKKLAEFRSGDAPATIMHQIVKGYTEEQLALISEWFAAQK</sequence>
<keyword evidence="4" id="KW-0249">Electron transport</keyword>
<dbReference type="InterPro" id="IPR050597">
    <property type="entry name" value="Cytochrome_c_Oxidase_Subunit"/>
</dbReference>
<keyword evidence="2 6" id="KW-0349">Heme</keyword>
<evidence type="ECO:0000259" key="8">
    <source>
        <dbReference type="PROSITE" id="PS51007"/>
    </source>
</evidence>
<feature type="chain" id="PRO_5045575840" evidence="7">
    <location>
        <begin position="22"/>
        <end position="101"/>
    </location>
</feature>
<evidence type="ECO:0000256" key="1">
    <source>
        <dbReference type="ARBA" id="ARBA00022448"/>
    </source>
</evidence>
<dbReference type="PROSITE" id="PS51007">
    <property type="entry name" value="CYTC"/>
    <property type="match status" value="1"/>
</dbReference>
<dbReference type="Proteomes" id="UP001597158">
    <property type="component" value="Unassembled WGS sequence"/>
</dbReference>
<protein>
    <submittedName>
        <fullName evidence="9">C-type cytochrome</fullName>
    </submittedName>
</protein>
<evidence type="ECO:0000256" key="7">
    <source>
        <dbReference type="SAM" id="SignalP"/>
    </source>
</evidence>
<dbReference type="InterPro" id="IPR036909">
    <property type="entry name" value="Cyt_c-like_dom_sf"/>
</dbReference>
<dbReference type="RefSeq" id="WP_002938219.1">
    <property type="nucleotide sequence ID" value="NZ_JARQZE010000001.1"/>
</dbReference>
<dbReference type="EMBL" id="JBHTMC010000027">
    <property type="protein sequence ID" value="MFD1265152.1"/>
    <property type="molecule type" value="Genomic_DNA"/>
</dbReference>
<evidence type="ECO:0000256" key="5">
    <source>
        <dbReference type="ARBA" id="ARBA00023004"/>
    </source>
</evidence>
<evidence type="ECO:0000256" key="4">
    <source>
        <dbReference type="ARBA" id="ARBA00022982"/>
    </source>
</evidence>
<keyword evidence="7" id="KW-0732">Signal</keyword>
<reference evidence="10" key="1">
    <citation type="journal article" date="2019" name="Int. J. Syst. Evol. Microbiol.">
        <title>The Global Catalogue of Microorganisms (GCM) 10K type strain sequencing project: providing services to taxonomists for standard genome sequencing and annotation.</title>
        <authorList>
            <consortium name="The Broad Institute Genomics Platform"/>
            <consortium name="The Broad Institute Genome Sequencing Center for Infectious Disease"/>
            <person name="Wu L."/>
            <person name="Ma J."/>
        </authorList>
    </citation>
    <scope>NUCLEOTIDE SEQUENCE [LARGE SCALE GENOMIC DNA]</scope>
    <source>
        <strain evidence="10">CCUG 48884</strain>
    </source>
</reference>
<dbReference type="InterPro" id="IPR009056">
    <property type="entry name" value="Cyt_c-like_dom"/>
</dbReference>
<dbReference type="PANTHER" id="PTHR33751">
    <property type="entry name" value="CBB3-TYPE CYTOCHROME C OXIDASE SUBUNIT FIXP"/>
    <property type="match status" value="1"/>
</dbReference>
<dbReference type="PANTHER" id="PTHR33751:SF9">
    <property type="entry name" value="CYTOCHROME C4"/>
    <property type="match status" value="1"/>
</dbReference>
<keyword evidence="5 6" id="KW-0408">Iron</keyword>
<feature type="signal peptide" evidence="7">
    <location>
        <begin position="1"/>
        <end position="21"/>
    </location>
</feature>
<gene>
    <name evidence="9" type="ORF">ACFQ4M_16370</name>
</gene>
<proteinExistence type="predicted"/>
<evidence type="ECO:0000256" key="3">
    <source>
        <dbReference type="ARBA" id="ARBA00022723"/>
    </source>
</evidence>
<evidence type="ECO:0000256" key="6">
    <source>
        <dbReference type="PROSITE-ProRule" id="PRU00433"/>
    </source>
</evidence>
<evidence type="ECO:0000256" key="2">
    <source>
        <dbReference type="ARBA" id="ARBA00022617"/>
    </source>
</evidence>